<name>A0A9N9W595_9HYPO</name>
<organism evidence="1 2">
    <name type="scientific">Clonostachys solani</name>
    <dbReference type="NCBI Taxonomy" id="160281"/>
    <lineage>
        <taxon>Eukaryota</taxon>
        <taxon>Fungi</taxon>
        <taxon>Dikarya</taxon>
        <taxon>Ascomycota</taxon>
        <taxon>Pezizomycotina</taxon>
        <taxon>Sordariomycetes</taxon>
        <taxon>Hypocreomycetidae</taxon>
        <taxon>Hypocreales</taxon>
        <taxon>Bionectriaceae</taxon>
        <taxon>Clonostachys</taxon>
    </lineage>
</organism>
<sequence length="97" mass="10807">MATGFPIPNEGTKWWPSSFDYSTLLLLYDTTEKRAWLVPDSEVILHMVQYLLGQDPAIVNEQPVKLSLTAVARSDLTSNAAITIEEGYTFENAVKST</sequence>
<gene>
    <name evidence="1" type="ORF">CSOL1703_00010501</name>
</gene>
<reference evidence="2" key="1">
    <citation type="submission" date="2019-06" db="EMBL/GenBank/DDBJ databases">
        <authorList>
            <person name="Broberg M."/>
        </authorList>
    </citation>
    <scope>NUCLEOTIDE SEQUENCE [LARGE SCALE GENOMIC DNA]</scope>
</reference>
<proteinExistence type="predicted"/>
<accession>A0A9N9W595</accession>
<evidence type="ECO:0000313" key="2">
    <source>
        <dbReference type="Proteomes" id="UP000775872"/>
    </source>
</evidence>
<dbReference type="Proteomes" id="UP000775872">
    <property type="component" value="Unassembled WGS sequence"/>
</dbReference>
<dbReference type="EMBL" id="CABFOC020000007">
    <property type="protein sequence ID" value="CAH0044762.1"/>
    <property type="molecule type" value="Genomic_DNA"/>
</dbReference>
<protein>
    <submittedName>
        <fullName evidence="1">Uncharacterized protein</fullName>
    </submittedName>
</protein>
<dbReference type="OrthoDB" id="1577640at2759"/>
<dbReference type="AlphaFoldDB" id="A0A9N9W595"/>
<evidence type="ECO:0000313" key="1">
    <source>
        <dbReference type="EMBL" id="CAH0044762.1"/>
    </source>
</evidence>
<comment type="caution">
    <text evidence="1">The sequence shown here is derived from an EMBL/GenBank/DDBJ whole genome shotgun (WGS) entry which is preliminary data.</text>
</comment>
<keyword evidence="2" id="KW-1185">Reference proteome</keyword>
<reference evidence="1 2" key="2">
    <citation type="submission" date="2021-10" db="EMBL/GenBank/DDBJ databases">
        <authorList>
            <person name="Piombo E."/>
        </authorList>
    </citation>
    <scope>NUCLEOTIDE SEQUENCE [LARGE SCALE GENOMIC DNA]</scope>
</reference>